<protein>
    <submittedName>
        <fullName evidence="2">DUF1311 domain-containing protein</fullName>
    </submittedName>
</protein>
<accession>A0A2C5TTA6</accession>
<dbReference type="EMBL" id="PKLF01000012">
    <property type="protein sequence ID" value="MBE8613600.1"/>
    <property type="molecule type" value="Genomic_DNA"/>
</dbReference>
<dbReference type="AlphaFoldDB" id="A0A2C5TTA6"/>
<sequence length="139" mass="14973">MNLSRTAVILGIVGLSISFPAVTMAEEKGLSPLEQCYQSVGDSPRTKIAGCLGAKLNAANTRLNTILAQQKQEIASLHSAGSEKAIQSLNLSHSAFITFRDAECRYRYDATLGGSGAGDIMKACQIDLTNWRIKQLQEN</sequence>
<dbReference type="InterPro" id="IPR009739">
    <property type="entry name" value="LprI-like_N"/>
</dbReference>
<dbReference type="RefSeq" id="WP_004237036.1">
    <property type="nucleotide sequence ID" value="NZ_ABGYJJ040000001.1"/>
</dbReference>
<gene>
    <name evidence="2" type="ORF">CYG68_14500</name>
</gene>
<evidence type="ECO:0000259" key="1">
    <source>
        <dbReference type="Pfam" id="PF07007"/>
    </source>
</evidence>
<organism evidence="2 3">
    <name type="scientific">Morganella morganii</name>
    <name type="common">Proteus morganii</name>
    <dbReference type="NCBI Taxonomy" id="582"/>
    <lineage>
        <taxon>Bacteria</taxon>
        <taxon>Pseudomonadati</taxon>
        <taxon>Pseudomonadota</taxon>
        <taxon>Gammaproteobacteria</taxon>
        <taxon>Enterobacterales</taxon>
        <taxon>Morganellaceae</taxon>
        <taxon>Morganella</taxon>
    </lineage>
</organism>
<proteinExistence type="predicted"/>
<dbReference type="NCBIfam" id="NF041434">
    <property type="entry name" value="UmoC"/>
    <property type="match status" value="1"/>
</dbReference>
<evidence type="ECO:0000313" key="2">
    <source>
        <dbReference type="EMBL" id="MBE8613600.1"/>
    </source>
</evidence>
<evidence type="ECO:0000313" key="3">
    <source>
        <dbReference type="Proteomes" id="UP000650477"/>
    </source>
</evidence>
<dbReference type="Pfam" id="PF07007">
    <property type="entry name" value="LprI"/>
    <property type="match status" value="1"/>
</dbReference>
<dbReference type="GeneID" id="93361925"/>
<dbReference type="Proteomes" id="UP000650477">
    <property type="component" value="Unassembled WGS sequence"/>
</dbReference>
<name>A0A2C5TTA6_MORMO</name>
<feature type="domain" description="Lysozyme inhibitor LprI-like N-terminal" evidence="1">
    <location>
        <begin position="45"/>
        <end position="136"/>
    </location>
</feature>
<dbReference type="SMR" id="A0A2C5TTA6"/>
<comment type="caution">
    <text evidence="2">The sequence shown here is derived from an EMBL/GenBank/DDBJ whole genome shotgun (WGS) entry which is preliminary data.</text>
</comment>
<dbReference type="Gene3D" id="1.20.1270.180">
    <property type="match status" value="1"/>
</dbReference>
<reference evidence="2" key="1">
    <citation type="submission" date="2017-12" db="EMBL/GenBank/DDBJ databases">
        <title>Genome sequencing and analysis.</title>
        <authorList>
            <person name="Huang Y.-T."/>
        </authorList>
    </citation>
    <scope>NUCLEOTIDE SEQUENCE</scope>
    <source>
        <strain evidence="2">VGH116</strain>
    </source>
</reference>